<dbReference type="PANTHER" id="PTHR37397:SF1">
    <property type="entry name" value="LTD DOMAIN-CONTAINING PROTEIN"/>
    <property type="match status" value="1"/>
</dbReference>
<dbReference type="EMBL" id="MFKM01000012">
    <property type="protein sequence ID" value="OGG43541.1"/>
    <property type="molecule type" value="Genomic_DNA"/>
</dbReference>
<dbReference type="PANTHER" id="PTHR37397">
    <property type="entry name" value="SI:CH211-183D21.1"/>
    <property type="match status" value="1"/>
</dbReference>
<sequence>MKALKNKLGISWDNQEIDYQYFLNPSHLGGVGDIGKSILQGLFDSETVKDYDLIEMLRDASEKVATQKLLLVAHSQGNFYANSFYDTVAGQDGGAPAESIGVYSVATPSGRVAGEGKWLTSDTDKVIAGVVGRIPFRKIMEPNTHIELQSGDDFWGHNFSGIYLNYQGDKIISDIKSSLDQLKTNDIQDAQKPCLAPPELSLTHGIQGKAFAATDKAFLAVFKLPEVIGQYVERVAVGAVSAGINAIKVGVGKVVEIAQTIKETFSEVFRKNEFQLAQITDLPQEARANQSEEAFQQLNSRQCSFDTSQLPSRSKVIINEIAWMGGLNSANDEWIELKNISNNSLDVSGYQLIDRDEKIKIVFEKGSVIPANGFYLLERTDDAAVLEAKADVVYNGILSNSNDGIRLFNGECDLVDEALASPDWPAGDNAAKKTMERNLSGFSWHTSSGVGGTPKKENSQAVLAKIQEAAATISEETEENGEIFPRTDGQLEQQKLIQQATIGLQQTANFGQCGFSANQSPSRSKAIINEVAWMGGANSANEWIELKNISGAEVDIGGWQLVDKDEQIKIIFPSGSKITGDGFYLSERNEDAVSNIKADVLYSGNLRNSDEGLRLFDNNCGLIDEVLANPGWPAGDNIQKRTMERSSDLSWHNYNGLAQNNILGTPKAENSAPTVISSGGGGGGGNRGSGSSVSVPTDSPATTPVKILISEIKITGGPGKTENDFIELYNFNNYQINLNGYRLVKRTKTGTTDTSIKSWTTDIYVPANGYYLWANSGYADISATPDAITTATISDDNGVAIRFGAADTGAIIDSAGWGGAQNAFVEGSVFLTNPGANQSIQRKFQNNTFIDNGDNANDFEIQSCPSPKAQTCQQANQAPKAFFVYAPLNPIVGETIIFNAASSTDDGQIISYQWNFGDNSTSTISIATTTHIYSQAGDYQVDLIVFDNQNTSSTAISTAISINVSGADHVVISEIQAGTAGNTDNEFIELYNPTKQTIGLNDWSLKRKISQTATSTKNLVLNFSATSTIASKGFFLIAHNDYDGLVAPDLRYSNNSNPLAYDDDVVILQDNIGSTIDEVAYNEILVGKSLERKSNATSTVDSMINYDDRFLGNSYDADNPGDFILRNISNPQNSRNFPEPRDAPNSPENFIIQYSSGAMKLIFSWDASSDYGGATSTLTYRITDISDSSSTLAAIDAALTGAEIAINERGRSYVFSIQAFDKEGLGSLKSDSQIDIPPIKQTILTQQLDDTAETGSDSAIVQKLSLTPGEFQGSFNRIELRVFSDDGYNYMHSVWVKEINPDNALDYNLLFYTNYADFGPPNQWNAMVYDVGNITTKSDKIYEFAIRGRYGGFGGPGSQSNLKVKGSSNPDSYPYGNADGMADLYFKIYLEE</sequence>
<dbReference type="PROSITE" id="PS50093">
    <property type="entry name" value="PKD"/>
    <property type="match status" value="1"/>
</dbReference>
<dbReference type="STRING" id="1798473.A3G50_01585"/>
<organism evidence="4 5">
    <name type="scientific">Candidatus Jorgensenbacteria bacterium RIFCSPLOWO2_12_FULL_42_11</name>
    <dbReference type="NCBI Taxonomy" id="1798473"/>
    <lineage>
        <taxon>Bacteria</taxon>
        <taxon>Candidatus Joergenseniibacteriota</taxon>
    </lineage>
</organism>
<reference evidence="4 5" key="1">
    <citation type="journal article" date="2016" name="Nat. Commun.">
        <title>Thousands of microbial genomes shed light on interconnected biogeochemical processes in an aquifer system.</title>
        <authorList>
            <person name="Anantharaman K."/>
            <person name="Brown C.T."/>
            <person name="Hug L.A."/>
            <person name="Sharon I."/>
            <person name="Castelle C.J."/>
            <person name="Probst A.J."/>
            <person name="Thomas B.C."/>
            <person name="Singh A."/>
            <person name="Wilkins M.J."/>
            <person name="Karaoz U."/>
            <person name="Brodie E.L."/>
            <person name="Williams K.H."/>
            <person name="Hubbard S.S."/>
            <person name="Banfield J.F."/>
        </authorList>
    </citation>
    <scope>NUCLEOTIDE SEQUENCE [LARGE SCALE GENOMIC DNA]</scope>
</reference>
<protein>
    <recommendedName>
        <fullName evidence="6">PKD domain-containing protein</fullName>
    </recommendedName>
</protein>
<evidence type="ECO:0000259" key="2">
    <source>
        <dbReference type="PROSITE" id="PS50093"/>
    </source>
</evidence>
<dbReference type="Pfam" id="PF18911">
    <property type="entry name" value="PKD_4"/>
    <property type="match status" value="1"/>
</dbReference>
<dbReference type="InterPro" id="IPR001322">
    <property type="entry name" value="Lamin_tail_dom"/>
</dbReference>
<feature type="domain" description="LTD" evidence="3">
    <location>
        <begin position="306"/>
        <end position="423"/>
    </location>
</feature>
<dbReference type="CDD" id="cd00146">
    <property type="entry name" value="PKD"/>
    <property type="match status" value="1"/>
</dbReference>
<evidence type="ECO:0000256" key="1">
    <source>
        <dbReference type="SAM" id="MobiDB-lite"/>
    </source>
</evidence>
<evidence type="ECO:0000259" key="3">
    <source>
        <dbReference type="PROSITE" id="PS51841"/>
    </source>
</evidence>
<name>A0A1F6C324_9BACT</name>
<dbReference type="InterPro" id="IPR000601">
    <property type="entry name" value="PKD_dom"/>
</dbReference>
<dbReference type="InterPro" id="IPR035986">
    <property type="entry name" value="PKD_dom_sf"/>
</dbReference>
<dbReference type="SUPFAM" id="SSF74853">
    <property type="entry name" value="Lamin A/C globular tail domain"/>
    <property type="match status" value="3"/>
</dbReference>
<feature type="region of interest" description="Disordered" evidence="1">
    <location>
        <begin position="666"/>
        <end position="700"/>
    </location>
</feature>
<dbReference type="Proteomes" id="UP000176633">
    <property type="component" value="Unassembled WGS sequence"/>
</dbReference>
<evidence type="ECO:0008006" key="6">
    <source>
        <dbReference type="Google" id="ProtNLM"/>
    </source>
</evidence>
<evidence type="ECO:0000313" key="4">
    <source>
        <dbReference type="EMBL" id="OGG43541.1"/>
    </source>
</evidence>
<feature type="domain" description="LTD" evidence="3">
    <location>
        <begin position="514"/>
        <end position="634"/>
    </location>
</feature>
<feature type="domain" description="LTD" evidence="3">
    <location>
        <begin position="956"/>
        <end position="1083"/>
    </location>
</feature>
<evidence type="ECO:0000313" key="5">
    <source>
        <dbReference type="Proteomes" id="UP000176633"/>
    </source>
</evidence>
<dbReference type="Gene3D" id="2.60.40.10">
    <property type="entry name" value="Immunoglobulins"/>
    <property type="match status" value="1"/>
</dbReference>
<dbReference type="InterPro" id="IPR022409">
    <property type="entry name" value="PKD/Chitinase_dom"/>
</dbReference>
<dbReference type="InterPro" id="IPR013783">
    <property type="entry name" value="Ig-like_fold"/>
</dbReference>
<proteinExistence type="predicted"/>
<comment type="caution">
    <text evidence="4">The sequence shown here is derived from an EMBL/GenBank/DDBJ whole genome shotgun (WGS) entry which is preliminary data.</text>
</comment>
<gene>
    <name evidence="4" type="ORF">A3G50_01585</name>
</gene>
<dbReference type="SUPFAM" id="SSF49299">
    <property type="entry name" value="PKD domain"/>
    <property type="match status" value="1"/>
</dbReference>
<dbReference type="Gene3D" id="2.60.40.1260">
    <property type="entry name" value="Lamin Tail domain"/>
    <property type="match status" value="3"/>
</dbReference>
<feature type="compositionally biased region" description="Gly residues" evidence="1">
    <location>
        <begin position="678"/>
        <end position="688"/>
    </location>
</feature>
<feature type="domain" description="PKD" evidence="2">
    <location>
        <begin position="879"/>
        <end position="967"/>
    </location>
</feature>
<dbReference type="Pfam" id="PF00932">
    <property type="entry name" value="LTD"/>
    <property type="match status" value="3"/>
</dbReference>
<accession>A0A1F6C324</accession>
<dbReference type="InterPro" id="IPR036415">
    <property type="entry name" value="Lamin_tail_dom_sf"/>
</dbReference>
<dbReference type="PROSITE" id="PS51841">
    <property type="entry name" value="LTD"/>
    <property type="match status" value="3"/>
</dbReference>
<dbReference type="SMART" id="SM00089">
    <property type="entry name" value="PKD"/>
    <property type="match status" value="1"/>
</dbReference>